<keyword evidence="1" id="KW-0067">ATP-binding</keyword>
<keyword evidence="1" id="KW-0347">Helicase</keyword>
<keyword evidence="1" id="KW-0547">Nucleotide-binding</keyword>
<accession>K1SN06</accession>
<gene>
    <name evidence="1" type="ORF">LEA_15443</name>
</gene>
<feature type="non-terminal residue" evidence="1">
    <location>
        <position position="60"/>
    </location>
</feature>
<dbReference type="EMBL" id="AJWY01010538">
    <property type="protein sequence ID" value="EKC55260.1"/>
    <property type="molecule type" value="Genomic_DNA"/>
</dbReference>
<reference evidence="1" key="1">
    <citation type="journal article" date="2013" name="Environ. Microbiol.">
        <title>Microbiota from the distal guts of lean and obese adolescents exhibit partial functional redundancy besides clear differences in community structure.</title>
        <authorList>
            <person name="Ferrer M."/>
            <person name="Ruiz A."/>
            <person name="Lanza F."/>
            <person name="Haange S.B."/>
            <person name="Oberbach A."/>
            <person name="Till H."/>
            <person name="Bargiela R."/>
            <person name="Campoy C."/>
            <person name="Segura M.T."/>
            <person name="Richter M."/>
            <person name="von Bergen M."/>
            <person name="Seifert J."/>
            <person name="Suarez A."/>
        </authorList>
    </citation>
    <scope>NUCLEOTIDE SEQUENCE</scope>
</reference>
<evidence type="ECO:0000313" key="1">
    <source>
        <dbReference type="EMBL" id="EKC55260.1"/>
    </source>
</evidence>
<sequence length="60" mass="6620">MPEQRLPEILDADLSSMVLDIAAFGENKPELLPWLTLPPKGNLVLAQQLLMSLNALTPDH</sequence>
<comment type="caution">
    <text evidence="1">The sequence shown here is derived from an EMBL/GenBank/DDBJ whole genome shotgun (WGS) entry which is preliminary data.</text>
</comment>
<protein>
    <submittedName>
        <fullName evidence="1">ATP-dependent helicase HrpB</fullName>
    </submittedName>
</protein>
<name>K1SN06_9ZZZZ</name>
<keyword evidence="1" id="KW-0378">Hydrolase</keyword>
<dbReference type="AlphaFoldDB" id="K1SN06"/>
<organism evidence="1">
    <name type="scientific">human gut metagenome</name>
    <dbReference type="NCBI Taxonomy" id="408170"/>
    <lineage>
        <taxon>unclassified sequences</taxon>
        <taxon>metagenomes</taxon>
        <taxon>organismal metagenomes</taxon>
    </lineage>
</organism>
<dbReference type="GO" id="GO:0004386">
    <property type="term" value="F:helicase activity"/>
    <property type="evidence" value="ECO:0007669"/>
    <property type="project" value="UniProtKB-KW"/>
</dbReference>
<proteinExistence type="predicted"/>